<dbReference type="CDD" id="cd02201">
    <property type="entry name" value="FtsZ_type1"/>
    <property type="match status" value="1"/>
</dbReference>
<dbReference type="InterPro" id="IPR037103">
    <property type="entry name" value="Tubulin/FtsZ-like_C"/>
</dbReference>
<evidence type="ECO:0000259" key="8">
    <source>
        <dbReference type="SMART" id="SM00865"/>
    </source>
</evidence>
<dbReference type="Proteomes" id="UP000292583">
    <property type="component" value="Unassembled WGS sequence"/>
</dbReference>
<organism evidence="9 10">
    <name type="scientific">Campylobacter novaezeelandiae</name>
    <dbReference type="NCBI Taxonomy" id="2267891"/>
    <lineage>
        <taxon>Bacteria</taxon>
        <taxon>Pseudomonadati</taxon>
        <taxon>Campylobacterota</taxon>
        <taxon>Epsilonproteobacteria</taxon>
        <taxon>Campylobacterales</taxon>
        <taxon>Campylobacteraceae</taxon>
        <taxon>Campylobacter</taxon>
    </lineage>
</organism>
<keyword evidence="10" id="KW-1185">Reference proteome</keyword>
<dbReference type="NCBIfam" id="TIGR00065">
    <property type="entry name" value="ftsZ"/>
    <property type="match status" value="1"/>
</dbReference>
<evidence type="ECO:0000256" key="1">
    <source>
        <dbReference type="ARBA" id="ARBA00009690"/>
    </source>
</evidence>
<dbReference type="GO" id="GO:0000917">
    <property type="term" value="P:division septum assembly"/>
    <property type="evidence" value="ECO:0007669"/>
    <property type="project" value="UniProtKB-KW"/>
</dbReference>
<dbReference type="InterPro" id="IPR008280">
    <property type="entry name" value="Tub_FtsZ_C"/>
</dbReference>
<evidence type="ECO:0000256" key="2">
    <source>
        <dbReference type="ARBA" id="ARBA00022741"/>
    </source>
</evidence>
<evidence type="ECO:0000259" key="7">
    <source>
        <dbReference type="SMART" id="SM00864"/>
    </source>
</evidence>
<dbReference type="RefSeq" id="WP_131163318.1">
    <property type="nucleotide sequence ID" value="NZ_CP076657.1"/>
</dbReference>
<keyword evidence="4 6" id="KW-0131">Cell cycle</keyword>
<feature type="binding site" evidence="4">
    <location>
        <begin position="111"/>
        <end position="113"/>
    </location>
    <ligand>
        <name>GTP</name>
        <dbReference type="ChEBI" id="CHEBI:37565"/>
    </ligand>
</feature>
<dbReference type="HAMAP" id="MF_00909">
    <property type="entry name" value="FtsZ"/>
    <property type="match status" value="1"/>
</dbReference>
<dbReference type="GO" id="GO:0005737">
    <property type="term" value="C:cytoplasm"/>
    <property type="evidence" value="ECO:0007669"/>
    <property type="project" value="UniProtKB-SubCell"/>
</dbReference>
<dbReference type="InterPro" id="IPR024757">
    <property type="entry name" value="FtsZ_C"/>
</dbReference>
<evidence type="ECO:0000256" key="4">
    <source>
        <dbReference type="HAMAP-Rule" id="MF_00909"/>
    </source>
</evidence>
<dbReference type="InterPro" id="IPR018316">
    <property type="entry name" value="Tubulin/FtsZ_2-layer-sand-dom"/>
</dbReference>
<dbReference type="InterPro" id="IPR000158">
    <property type="entry name" value="Cell_div_FtsZ"/>
</dbReference>
<feature type="binding site" evidence="4">
    <location>
        <position position="142"/>
    </location>
    <ligand>
        <name>GTP</name>
        <dbReference type="ChEBI" id="CHEBI:37565"/>
    </ligand>
</feature>
<dbReference type="SMART" id="SM00865">
    <property type="entry name" value="Tubulin_C"/>
    <property type="match status" value="1"/>
</dbReference>
<dbReference type="InterPro" id="IPR003008">
    <property type="entry name" value="Tubulin_FtsZ_GTPase"/>
</dbReference>
<dbReference type="GO" id="GO:0051258">
    <property type="term" value="P:protein polymerization"/>
    <property type="evidence" value="ECO:0007669"/>
    <property type="project" value="UniProtKB-UniRule"/>
</dbReference>
<feature type="domain" description="Tubulin/FtsZ 2-layer sandwich" evidence="8">
    <location>
        <begin position="210"/>
        <end position="328"/>
    </location>
</feature>
<evidence type="ECO:0000256" key="5">
    <source>
        <dbReference type="NCBIfam" id="TIGR00065"/>
    </source>
</evidence>
<feature type="domain" description="Tubulin/FtsZ GTPase" evidence="7">
    <location>
        <begin position="16"/>
        <end position="208"/>
    </location>
</feature>
<dbReference type="GO" id="GO:0003924">
    <property type="term" value="F:GTPase activity"/>
    <property type="evidence" value="ECO:0007669"/>
    <property type="project" value="UniProtKB-UniRule"/>
</dbReference>
<dbReference type="PANTHER" id="PTHR30314">
    <property type="entry name" value="CELL DIVISION PROTEIN FTSZ-RELATED"/>
    <property type="match status" value="1"/>
</dbReference>
<name>A0A4Q9JXD2_9BACT</name>
<dbReference type="AlphaFoldDB" id="A0A4Q9JXD2"/>
<dbReference type="PRINTS" id="PR00423">
    <property type="entry name" value="CELLDVISFTSZ"/>
</dbReference>
<dbReference type="FunFam" id="3.40.50.1440:FF:000001">
    <property type="entry name" value="Cell division protein FtsZ"/>
    <property type="match status" value="1"/>
</dbReference>
<dbReference type="SUPFAM" id="SSF52490">
    <property type="entry name" value="Tubulin nucleotide-binding domain-like"/>
    <property type="match status" value="1"/>
</dbReference>
<accession>A0A4Q9JXD2</accession>
<keyword evidence="4" id="KW-0963">Cytoplasm</keyword>
<reference evidence="9 10" key="1">
    <citation type="submission" date="2018-07" db="EMBL/GenBank/DDBJ databases">
        <title>Campylobacter zealandensis sp. nov., isolated from birds and water in New Zealand.</title>
        <authorList>
            <person name="Wilkinson D.A."/>
            <person name="Biggs P.J."/>
            <person name="French N.P."/>
            <person name="Midwinter A.C."/>
        </authorList>
    </citation>
    <scope>NUCLEOTIDE SEQUENCE [LARGE SCALE GENOMIC DNA]</scope>
    <source>
        <strain evidence="9 10">B423b</strain>
    </source>
</reference>
<dbReference type="SUPFAM" id="SSF55307">
    <property type="entry name" value="Tubulin C-terminal domain-like"/>
    <property type="match status" value="1"/>
</dbReference>
<feature type="binding site" evidence="4">
    <location>
        <position position="190"/>
    </location>
    <ligand>
        <name>GTP</name>
        <dbReference type="ChEBI" id="CHEBI:37565"/>
    </ligand>
</feature>
<feature type="binding site" evidence="4">
    <location>
        <position position="146"/>
    </location>
    <ligand>
        <name>GTP</name>
        <dbReference type="ChEBI" id="CHEBI:37565"/>
    </ligand>
</feature>
<feature type="binding site" evidence="4">
    <location>
        <begin position="24"/>
        <end position="28"/>
    </location>
    <ligand>
        <name>GTP</name>
        <dbReference type="ChEBI" id="CHEBI:37565"/>
    </ligand>
</feature>
<comment type="similarity">
    <text evidence="1 4 6">Belongs to the FtsZ family.</text>
</comment>
<keyword evidence="2 4" id="KW-0547">Nucleotide-binding</keyword>
<comment type="subunit">
    <text evidence="4">Homodimer. Polymerizes to form a dynamic ring structure in a strictly GTP-dependent manner. Interacts directly with several other division proteins.</text>
</comment>
<comment type="subcellular location">
    <subcellularLocation>
        <location evidence="4">Cytoplasm</location>
    </subcellularLocation>
    <text evidence="4">Assembles at midcell at the inner surface of the cytoplasmic membrane.</text>
</comment>
<gene>
    <name evidence="4" type="primary">ftsZ</name>
    <name evidence="9" type="ORF">DU473_00385</name>
</gene>
<dbReference type="InterPro" id="IPR036525">
    <property type="entry name" value="Tubulin/FtsZ_GTPase_sf"/>
</dbReference>
<sequence>MSEYLVEEMQHSKGAKIKVIGCGGGGGNMINHMVKMGLNDLDLIAANTDAQAISNSLAKTKIQLGEKKTKGLGAGMLPEVGAESARESFEEIKTSLSQSDIVFIASGFGGGTGTGATPVIAQAAKEIGALTVSVVTMPFKFEGKQRKKLAESGLLELKKESDSILVIQNEKLLSIADKKIGIKDAFKLVDDILARAVKGMVSILLDNGDINVDFADVRTIMSHRGLALMGVGSAQGENAVEEALANAIESPLLDGMDIKGAKGVILHFRTSSNCSLIEISAAASSIEEIVDENAKIIFGTTTDDNMEDRVEVTIIATGFEDKTYTNNTNKINEENAPKKNSYIIRKASGGYDEEMINALETPTFLRRQMD</sequence>
<keyword evidence="4 6" id="KW-0132">Cell division</keyword>
<dbReference type="EMBL" id="QPGR01000001">
    <property type="protein sequence ID" value="TBR82331.1"/>
    <property type="molecule type" value="Genomic_DNA"/>
</dbReference>
<evidence type="ECO:0000313" key="10">
    <source>
        <dbReference type="Proteomes" id="UP000292583"/>
    </source>
</evidence>
<dbReference type="PANTHER" id="PTHR30314:SF3">
    <property type="entry name" value="MITOCHONDRIAL DIVISION PROTEIN FSZA"/>
    <property type="match status" value="1"/>
</dbReference>
<proteinExistence type="inferred from homology"/>
<dbReference type="PROSITE" id="PS01135">
    <property type="entry name" value="FTSZ_2"/>
    <property type="match status" value="1"/>
</dbReference>
<evidence type="ECO:0000256" key="6">
    <source>
        <dbReference type="RuleBase" id="RU000631"/>
    </source>
</evidence>
<dbReference type="Gene3D" id="3.30.1330.20">
    <property type="entry name" value="Tubulin/FtsZ, C-terminal domain"/>
    <property type="match status" value="1"/>
</dbReference>
<dbReference type="OrthoDB" id="9813375at2"/>
<dbReference type="GO" id="GO:0032153">
    <property type="term" value="C:cell division site"/>
    <property type="evidence" value="ECO:0007669"/>
    <property type="project" value="UniProtKB-UniRule"/>
</dbReference>
<keyword evidence="4 6" id="KW-0717">Septation</keyword>
<dbReference type="GO" id="GO:0043093">
    <property type="term" value="P:FtsZ-dependent cytokinesis"/>
    <property type="evidence" value="ECO:0007669"/>
    <property type="project" value="UniProtKB-UniRule"/>
</dbReference>
<dbReference type="GO" id="GO:0005525">
    <property type="term" value="F:GTP binding"/>
    <property type="evidence" value="ECO:0007669"/>
    <property type="project" value="UniProtKB-UniRule"/>
</dbReference>
<dbReference type="Pfam" id="PF00091">
    <property type="entry name" value="Tubulin"/>
    <property type="match status" value="1"/>
</dbReference>
<dbReference type="SMART" id="SM00864">
    <property type="entry name" value="Tubulin"/>
    <property type="match status" value="1"/>
</dbReference>
<dbReference type="InterPro" id="IPR020805">
    <property type="entry name" value="Cell_div_FtsZ_CS"/>
</dbReference>
<comment type="caution">
    <text evidence="9">The sequence shown here is derived from an EMBL/GenBank/DDBJ whole genome shotgun (WGS) entry which is preliminary data.</text>
</comment>
<dbReference type="InterPro" id="IPR045061">
    <property type="entry name" value="FtsZ/CetZ"/>
</dbReference>
<dbReference type="Gene3D" id="3.40.50.1440">
    <property type="entry name" value="Tubulin/FtsZ, GTPase domain"/>
    <property type="match status" value="1"/>
</dbReference>
<evidence type="ECO:0000313" key="9">
    <source>
        <dbReference type="EMBL" id="TBR82331.1"/>
    </source>
</evidence>
<dbReference type="Pfam" id="PF12327">
    <property type="entry name" value="FtsZ_C"/>
    <property type="match status" value="1"/>
</dbReference>
<protein>
    <recommendedName>
        <fullName evidence="4 5">Cell division protein FtsZ</fullName>
    </recommendedName>
</protein>
<comment type="function">
    <text evidence="4 6">Essential cell division protein that forms a contractile ring structure (Z ring) at the future cell division site. The regulation of the ring assembly controls the timing and the location of cell division. One of the functions of the FtsZ ring is to recruit other cell division proteins to the septum to produce a new cell wall between the dividing cells. Binds GTP and shows GTPase activity.</text>
</comment>
<evidence type="ECO:0000256" key="3">
    <source>
        <dbReference type="ARBA" id="ARBA00023134"/>
    </source>
</evidence>
<keyword evidence="3 4" id="KW-0342">GTP-binding</keyword>